<organism evidence="4 5">
    <name type="scientific">Patiriisocius marinus</name>
    <dbReference type="NCBI Taxonomy" id="1397112"/>
    <lineage>
        <taxon>Bacteria</taxon>
        <taxon>Pseudomonadati</taxon>
        <taxon>Bacteroidota</taxon>
        <taxon>Flavobacteriia</taxon>
        <taxon>Flavobacteriales</taxon>
        <taxon>Flavobacteriaceae</taxon>
        <taxon>Patiriisocius</taxon>
    </lineage>
</organism>
<evidence type="ECO:0000313" key="5">
    <source>
        <dbReference type="Proteomes" id="UP000326509"/>
    </source>
</evidence>
<dbReference type="Pfam" id="PF18962">
    <property type="entry name" value="Por_Secre_tail"/>
    <property type="match status" value="1"/>
</dbReference>
<dbReference type="SUPFAM" id="SSF69318">
    <property type="entry name" value="Integrin alpha N-terminal domain"/>
    <property type="match status" value="2"/>
</dbReference>
<dbReference type="RefSeq" id="WP_151673075.1">
    <property type="nucleotide sequence ID" value="NZ_BKCG01000002.1"/>
</dbReference>
<evidence type="ECO:0000259" key="3">
    <source>
        <dbReference type="Pfam" id="PF18962"/>
    </source>
</evidence>
<dbReference type="OrthoDB" id="9816120at2"/>
<dbReference type="InterPro" id="IPR028994">
    <property type="entry name" value="Integrin_alpha_N"/>
</dbReference>
<reference evidence="4 5" key="1">
    <citation type="submission" date="2019-08" db="EMBL/GenBank/DDBJ databases">
        <title>Draft genome sequence of Ulvibacter marinus type strain NBRC 109484.</title>
        <authorList>
            <person name="Kawano K."/>
            <person name="Ushijima N."/>
            <person name="Kihara M."/>
            <person name="Itoh H."/>
        </authorList>
    </citation>
    <scope>NUCLEOTIDE SEQUENCE [LARGE SCALE GENOMIC DNA]</scope>
    <source>
        <strain evidence="4 5">NBRC 109484</strain>
    </source>
</reference>
<feature type="domain" description="Secretion system C-terminal sorting" evidence="3">
    <location>
        <begin position="391"/>
        <end position="457"/>
    </location>
</feature>
<protein>
    <recommendedName>
        <fullName evidence="3">Secretion system C-terminal sorting domain-containing protein</fullName>
    </recommendedName>
</protein>
<keyword evidence="5" id="KW-1185">Reference proteome</keyword>
<dbReference type="Gene3D" id="2.130.10.130">
    <property type="entry name" value="Integrin alpha, N-terminal"/>
    <property type="match status" value="1"/>
</dbReference>
<feature type="chain" id="PRO_5023851598" description="Secretion system C-terminal sorting domain-containing protein" evidence="2">
    <location>
        <begin position="23"/>
        <end position="460"/>
    </location>
</feature>
<keyword evidence="1 2" id="KW-0732">Signal</keyword>
<dbReference type="PANTHER" id="PTHR44103">
    <property type="entry name" value="PROPROTEIN CONVERTASE P"/>
    <property type="match status" value="1"/>
</dbReference>
<dbReference type="Pfam" id="PF13517">
    <property type="entry name" value="FG-GAP_3"/>
    <property type="match status" value="3"/>
</dbReference>
<dbReference type="InterPro" id="IPR013517">
    <property type="entry name" value="FG-GAP"/>
</dbReference>
<gene>
    <name evidence="4" type="ORF">ULMA_11050</name>
</gene>
<dbReference type="NCBIfam" id="TIGR04183">
    <property type="entry name" value="Por_Secre_tail"/>
    <property type="match status" value="1"/>
</dbReference>
<sequence>MNNHLKFLASYIVLFSSTILQAQFGDQQTITTAANAVRNIIPVDINGDGFFDILYSSQFDGNVGWIENLGGTGSFSEVNIIGDAEFTSFVNSADLDGDGDQDVLAVSGSQNLVVWFENIDGLGNFSPIKIVSSNTIGAFAVAGADLNGDGFIDIVASAGSESAIYWFENNSNTGTFSTKQLISNQANHGRYFNLVDIDNDNDLDVVASSSGSEVLTWYENLDGLGNFGAPNIIAPSGQAVLSLFSADLDGDGDIDIVTPSSGDDEVAWYENTDGQGAFGPKKSIATNDFEVRWTFVADLDNDGDNDVLTAGKNFNTRVHWYENLDGLGSFSNKQEIFNLENGSVATVSAADLDNDGDIDPISSTFIDDKIAWYENFTILNIEDQALATLKIYPNPTDGFLNINAKDTVIEKITIFNVQGKVVLRQEKDLTTIPVHNLKSGVYFLKAETAKGELVEQFVKE</sequence>
<evidence type="ECO:0000256" key="1">
    <source>
        <dbReference type="ARBA" id="ARBA00022729"/>
    </source>
</evidence>
<dbReference type="PANTHER" id="PTHR44103:SF1">
    <property type="entry name" value="PROPROTEIN CONVERTASE P"/>
    <property type="match status" value="1"/>
</dbReference>
<evidence type="ECO:0000313" key="4">
    <source>
        <dbReference type="EMBL" id="GER58997.1"/>
    </source>
</evidence>
<comment type="caution">
    <text evidence="4">The sequence shown here is derived from an EMBL/GenBank/DDBJ whole genome shotgun (WGS) entry which is preliminary data.</text>
</comment>
<dbReference type="InterPro" id="IPR026444">
    <property type="entry name" value="Secre_tail"/>
</dbReference>
<name>A0A5J4J3G6_9FLAO</name>
<accession>A0A5J4J3G6</accession>
<feature type="signal peptide" evidence="2">
    <location>
        <begin position="1"/>
        <end position="22"/>
    </location>
</feature>
<proteinExistence type="predicted"/>
<dbReference type="AlphaFoldDB" id="A0A5J4J3G6"/>
<evidence type="ECO:0000256" key="2">
    <source>
        <dbReference type="SAM" id="SignalP"/>
    </source>
</evidence>
<dbReference type="Proteomes" id="UP000326509">
    <property type="component" value="Unassembled WGS sequence"/>
</dbReference>
<dbReference type="EMBL" id="BKCG01000002">
    <property type="protein sequence ID" value="GER58997.1"/>
    <property type="molecule type" value="Genomic_DNA"/>
</dbReference>